<keyword evidence="1" id="KW-1133">Transmembrane helix</keyword>
<gene>
    <name evidence="2" type="ORF">GCM10011507_30830</name>
</gene>
<comment type="caution">
    <text evidence="2">The sequence shown here is derived from an EMBL/GenBank/DDBJ whole genome shotgun (WGS) entry which is preliminary data.</text>
</comment>
<reference evidence="2" key="2">
    <citation type="submission" date="2020-09" db="EMBL/GenBank/DDBJ databases">
        <authorList>
            <person name="Sun Q."/>
            <person name="Zhou Y."/>
        </authorList>
    </citation>
    <scope>NUCLEOTIDE SEQUENCE</scope>
    <source>
        <strain evidence="2">CGMCC 1.15447</strain>
    </source>
</reference>
<protein>
    <submittedName>
        <fullName evidence="2">Uncharacterized protein</fullName>
    </submittedName>
</protein>
<feature type="transmembrane region" description="Helical" evidence="1">
    <location>
        <begin position="20"/>
        <end position="40"/>
    </location>
</feature>
<sequence>MPQEQNLKNHHRFDPLMHFFVFPVTLLNFIFSIVIAARHWSQHSHLAIWWIILSAALAVLATKCRINDLKLQDRIIRLEERLRLQALLGPAESAHINELTTPQLIALRFASDQEIPALVNKTLTQNLCPKSIKESITNWRGDYHRV</sequence>
<organism evidence="2 3">
    <name type="scientific">Edaphobacter acidisoli</name>
    <dbReference type="NCBI Taxonomy" id="2040573"/>
    <lineage>
        <taxon>Bacteria</taxon>
        <taxon>Pseudomonadati</taxon>
        <taxon>Acidobacteriota</taxon>
        <taxon>Terriglobia</taxon>
        <taxon>Terriglobales</taxon>
        <taxon>Acidobacteriaceae</taxon>
        <taxon>Edaphobacter</taxon>
    </lineage>
</organism>
<dbReference type="AlphaFoldDB" id="A0A916W935"/>
<dbReference type="InterPro" id="IPR045385">
    <property type="entry name" value="DUF6526"/>
</dbReference>
<feature type="transmembrane region" description="Helical" evidence="1">
    <location>
        <begin position="46"/>
        <end position="64"/>
    </location>
</feature>
<reference evidence="2" key="1">
    <citation type="journal article" date="2014" name="Int. J. Syst. Evol. Microbiol.">
        <title>Complete genome sequence of Corynebacterium casei LMG S-19264T (=DSM 44701T), isolated from a smear-ripened cheese.</title>
        <authorList>
            <consortium name="US DOE Joint Genome Institute (JGI-PGF)"/>
            <person name="Walter F."/>
            <person name="Albersmeier A."/>
            <person name="Kalinowski J."/>
            <person name="Ruckert C."/>
        </authorList>
    </citation>
    <scope>NUCLEOTIDE SEQUENCE</scope>
    <source>
        <strain evidence="2">CGMCC 1.15447</strain>
    </source>
</reference>
<proteinExistence type="predicted"/>
<keyword evidence="1" id="KW-0812">Transmembrane</keyword>
<evidence type="ECO:0000313" key="2">
    <source>
        <dbReference type="EMBL" id="GGA77387.1"/>
    </source>
</evidence>
<dbReference type="RefSeq" id="WP_188760433.1">
    <property type="nucleotide sequence ID" value="NZ_BMJB01000003.1"/>
</dbReference>
<evidence type="ECO:0000313" key="3">
    <source>
        <dbReference type="Proteomes" id="UP000648801"/>
    </source>
</evidence>
<keyword evidence="3" id="KW-1185">Reference proteome</keyword>
<dbReference type="Proteomes" id="UP000648801">
    <property type="component" value="Unassembled WGS sequence"/>
</dbReference>
<accession>A0A916W935</accession>
<dbReference type="EMBL" id="BMJB01000003">
    <property type="protein sequence ID" value="GGA77387.1"/>
    <property type="molecule type" value="Genomic_DNA"/>
</dbReference>
<name>A0A916W935_9BACT</name>
<keyword evidence="1" id="KW-0472">Membrane</keyword>
<evidence type="ECO:0000256" key="1">
    <source>
        <dbReference type="SAM" id="Phobius"/>
    </source>
</evidence>
<dbReference type="Pfam" id="PF20136">
    <property type="entry name" value="DUF6526"/>
    <property type="match status" value="1"/>
</dbReference>